<dbReference type="GO" id="GO:0016020">
    <property type="term" value="C:membrane"/>
    <property type="evidence" value="ECO:0007669"/>
    <property type="project" value="UniProtKB-SubCell"/>
</dbReference>
<dbReference type="InterPro" id="IPR004841">
    <property type="entry name" value="AA-permease/SLC12A_dom"/>
</dbReference>
<keyword evidence="6 8" id="KW-0472">Membrane</keyword>
<dbReference type="InterPro" id="IPR050524">
    <property type="entry name" value="APC_YAT"/>
</dbReference>
<feature type="domain" description="Amino acid permease/ SLC12A" evidence="9">
    <location>
        <begin position="63"/>
        <end position="524"/>
    </location>
</feature>
<accession>A0A9Q3EJ93</accession>
<dbReference type="Proteomes" id="UP000765509">
    <property type="component" value="Unassembled WGS sequence"/>
</dbReference>
<evidence type="ECO:0000256" key="8">
    <source>
        <dbReference type="SAM" id="Phobius"/>
    </source>
</evidence>
<sequence length="573" mass="62785">MNNNEPHLLESQKQRSSSDDPNLIDLNQKEKLSNLQSQLIIETNNLDSDPEHHELKRVMKSRHIQMISIGGVIGTGLFLGTASSLAHGGPIGLLLGYACVGTIAWNIMASLGEMVSHLPIAGGHIALAKRFVNPSLSFTMGYTYLYNWLLVLPAELSAAALLVNFWTKSVNNALWITIFLVIISLINLGGAKFYAEFEFWFASIKVVTIVALIILGIILDAGGGPNHDPIGFRYWRNPGPFVQYKNIPGSWGRFLGFWAVLVQASFSFIGTEITALTAAEAKNPKKTLPSAIKGVAYRICIFYILGTFIIGILVPSNDPRLNLQSHTAASSPFVIAIENSGIKVLPSIINAALLSSAWSAASSDMYTSSRALYALALAGNAPAIFKRTTSWGLPWVAMMVSIMVALVAYMSVGSGGAGEVFGWLSNMTSVCGLLSWTGIFITYLRFDAGVKFQNIDRNVFPYKSPLRTMGAIYGLLFCCSILLTNSFTVFMTGEWDTATFITGYFPIINIFFLYGGSYYYYKKQGVNVAPIPLQELDFVTDARDESRDGVDDLESESSGLRTFAEKFKTWREG</sequence>
<feature type="compositionally biased region" description="Basic and acidic residues" evidence="7">
    <location>
        <begin position="7"/>
        <end position="18"/>
    </location>
</feature>
<dbReference type="PIRSF" id="PIRSF006060">
    <property type="entry name" value="AA_transporter"/>
    <property type="match status" value="1"/>
</dbReference>
<evidence type="ECO:0000256" key="2">
    <source>
        <dbReference type="ARBA" id="ARBA00022448"/>
    </source>
</evidence>
<comment type="subcellular location">
    <subcellularLocation>
        <location evidence="1">Membrane</location>
        <topology evidence="1">Multi-pass membrane protein</topology>
    </subcellularLocation>
</comment>
<keyword evidence="5 8" id="KW-1133">Transmembrane helix</keyword>
<name>A0A9Q3EJ93_9BASI</name>
<keyword evidence="3 8" id="KW-0812">Transmembrane</keyword>
<organism evidence="10 11">
    <name type="scientific">Austropuccinia psidii MF-1</name>
    <dbReference type="NCBI Taxonomy" id="1389203"/>
    <lineage>
        <taxon>Eukaryota</taxon>
        <taxon>Fungi</taxon>
        <taxon>Dikarya</taxon>
        <taxon>Basidiomycota</taxon>
        <taxon>Pucciniomycotina</taxon>
        <taxon>Pucciniomycetes</taxon>
        <taxon>Pucciniales</taxon>
        <taxon>Sphaerophragmiaceae</taxon>
        <taxon>Austropuccinia</taxon>
    </lineage>
</organism>
<proteinExistence type="predicted"/>
<dbReference type="PROSITE" id="PS00218">
    <property type="entry name" value="AMINO_ACID_PERMEASE_1"/>
    <property type="match status" value="1"/>
</dbReference>
<reference evidence="10" key="1">
    <citation type="submission" date="2021-03" db="EMBL/GenBank/DDBJ databases">
        <title>Draft genome sequence of rust myrtle Austropuccinia psidii MF-1, a brazilian biotype.</title>
        <authorList>
            <person name="Quecine M.C."/>
            <person name="Pachon D.M.R."/>
            <person name="Bonatelli M.L."/>
            <person name="Correr F.H."/>
            <person name="Franceschini L.M."/>
            <person name="Leite T.F."/>
            <person name="Margarido G.R.A."/>
            <person name="Almeida C.A."/>
            <person name="Ferrarezi J.A."/>
            <person name="Labate C.A."/>
        </authorList>
    </citation>
    <scope>NUCLEOTIDE SEQUENCE</scope>
    <source>
        <strain evidence="10">MF-1</strain>
    </source>
</reference>
<evidence type="ECO:0000256" key="4">
    <source>
        <dbReference type="ARBA" id="ARBA00022970"/>
    </source>
</evidence>
<evidence type="ECO:0000256" key="1">
    <source>
        <dbReference type="ARBA" id="ARBA00004141"/>
    </source>
</evidence>
<dbReference type="GO" id="GO:0015171">
    <property type="term" value="F:amino acid transmembrane transporter activity"/>
    <property type="evidence" value="ECO:0007669"/>
    <property type="project" value="TreeGrafter"/>
</dbReference>
<feature type="transmembrane region" description="Helical" evidence="8">
    <location>
        <begin position="423"/>
        <end position="444"/>
    </location>
</feature>
<dbReference type="Gene3D" id="1.20.1740.10">
    <property type="entry name" value="Amino acid/polyamine transporter I"/>
    <property type="match status" value="1"/>
</dbReference>
<dbReference type="InterPro" id="IPR004840">
    <property type="entry name" value="Amino_acid_permease_CS"/>
</dbReference>
<feature type="transmembrane region" description="Helical" evidence="8">
    <location>
        <begin position="503"/>
        <end position="521"/>
    </location>
</feature>
<dbReference type="OrthoDB" id="10062876at2759"/>
<keyword evidence="2" id="KW-0813">Transport</keyword>
<dbReference type="FunFam" id="1.20.1740.10:FF:000006">
    <property type="entry name" value="General amino acid permease"/>
    <property type="match status" value="1"/>
</dbReference>
<feature type="transmembrane region" description="Helical" evidence="8">
    <location>
        <begin position="91"/>
        <end position="109"/>
    </location>
</feature>
<evidence type="ECO:0000313" key="10">
    <source>
        <dbReference type="EMBL" id="MBW0518477.1"/>
    </source>
</evidence>
<feature type="transmembrane region" description="Helical" evidence="8">
    <location>
        <begin position="392"/>
        <end position="411"/>
    </location>
</feature>
<feature type="transmembrane region" description="Helical" evidence="8">
    <location>
        <begin position="173"/>
        <end position="190"/>
    </location>
</feature>
<evidence type="ECO:0000259" key="9">
    <source>
        <dbReference type="Pfam" id="PF00324"/>
    </source>
</evidence>
<evidence type="ECO:0000256" key="5">
    <source>
        <dbReference type="ARBA" id="ARBA00022989"/>
    </source>
</evidence>
<evidence type="ECO:0000256" key="7">
    <source>
        <dbReference type="SAM" id="MobiDB-lite"/>
    </source>
</evidence>
<dbReference type="EMBL" id="AVOT02026669">
    <property type="protein sequence ID" value="MBW0518477.1"/>
    <property type="molecule type" value="Genomic_DNA"/>
</dbReference>
<evidence type="ECO:0000256" key="6">
    <source>
        <dbReference type="ARBA" id="ARBA00023136"/>
    </source>
</evidence>
<evidence type="ECO:0000313" key="11">
    <source>
        <dbReference type="Proteomes" id="UP000765509"/>
    </source>
</evidence>
<dbReference type="PANTHER" id="PTHR43341:SF20">
    <property type="entry name" value="AAT FAMILY AMINO ACID TRANSPORTER"/>
    <property type="match status" value="1"/>
</dbReference>
<feature type="region of interest" description="Disordered" evidence="7">
    <location>
        <begin position="1"/>
        <end position="24"/>
    </location>
</feature>
<dbReference type="PANTHER" id="PTHR43341">
    <property type="entry name" value="AMINO ACID PERMEASE"/>
    <property type="match status" value="1"/>
</dbReference>
<gene>
    <name evidence="10" type="ORF">O181_058192</name>
</gene>
<feature type="transmembrane region" description="Helical" evidence="8">
    <location>
        <begin position="295"/>
        <end position="314"/>
    </location>
</feature>
<evidence type="ECO:0000256" key="3">
    <source>
        <dbReference type="ARBA" id="ARBA00022692"/>
    </source>
</evidence>
<protein>
    <recommendedName>
        <fullName evidence="9">Amino acid permease/ SLC12A domain-containing protein</fullName>
    </recommendedName>
</protein>
<dbReference type="AlphaFoldDB" id="A0A9Q3EJ93"/>
<keyword evidence="4" id="KW-0029">Amino-acid transport</keyword>
<dbReference type="Pfam" id="PF00324">
    <property type="entry name" value="AA_permease"/>
    <property type="match status" value="1"/>
</dbReference>
<feature type="transmembrane region" description="Helical" evidence="8">
    <location>
        <begin position="66"/>
        <end position="85"/>
    </location>
</feature>
<feature type="transmembrane region" description="Helical" evidence="8">
    <location>
        <begin position="145"/>
        <end position="167"/>
    </location>
</feature>
<feature type="transmembrane region" description="Helical" evidence="8">
    <location>
        <begin position="465"/>
        <end position="483"/>
    </location>
</feature>
<comment type="caution">
    <text evidence="10">The sequence shown here is derived from an EMBL/GenBank/DDBJ whole genome shotgun (WGS) entry which is preliminary data.</text>
</comment>
<keyword evidence="11" id="KW-1185">Reference proteome</keyword>
<feature type="transmembrane region" description="Helical" evidence="8">
    <location>
        <begin position="197"/>
        <end position="219"/>
    </location>
</feature>
<feature type="transmembrane region" description="Helical" evidence="8">
    <location>
        <begin position="255"/>
        <end position="275"/>
    </location>
</feature>